<dbReference type="SUPFAM" id="SSF47413">
    <property type="entry name" value="lambda repressor-like DNA-binding domains"/>
    <property type="match status" value="1"/>
</dbReference>
<accession>A0A511FH83</accession>
<dbReference type="OrthoDB" id="3258243at2"/>
<dbReference type="InterPro" id="IPR028082">
    <property type="entry name" value="Peripla_BP_I"/>
</dbReference>
<feature type="domain" description="HTH lacI-type" evidence="4">
    <location>
        <begin position="19"/>
        <end position="73"/>
    </location>
</feature>
<reference evidence="5 6" key="1">
    <citation type="submission" date="2019-07" db="EMBL/GenBank/DDBJ databases">
        <title>Whole genome shotgun sequence of Cellulomonas hominis NBRC 16055.</title>
        <authorList>
            <person name="Hosoyama A."/>
            <person name="Uohara A."/>
            <person name="Ohji S."/>
            <person name="Ichikawa N."/>
        </authorList>
    </citation>
    <scope>NUCLEOTIDE SEQUENCE [LARGE SCALE GENOMIC DNA]</scope>
    <source>
        <strain evidence="5 6">NBRC 16055</strain>
    </source>
</reference>
<organism evidence="5 6">
    <name type="scientific">Cellulomonas hominis</name>
    <dbReference type="NCBI Taxonomy" id="156981"/>
    <lineage>
        <taxon>Bacteria</taxon>
        <taxon>Bacillati</taxon>
        <taxon>Actinomycetota</taxon>
        <taxon>Actinomycetes</taxon>
        <taxon>Micrococcales</taxon>
        <taxon>Cellulomonadaceae</taxon>
        <taxon>Cellulomonas</taxon>
    </lineage>
</organism>
<dbReference type="AlphaFoldDB" id="A0A511FH83"/>
<proteinExistence type="predicted"/>
<dbReference type="InterPro" id="IPR046335">
    <property type="entry name" value="LacI/GalR-like_sensor"/>
</dbReference>
<name>A0A511FH83_9CELL</name>
<keyword evidence="3" id="KW-0804">Transcription</keyword>
<dbReference type="GO" id="GO:0000976">
    <property type="term" value="F:transcription cis-regulatory region binding"/>
    <property type="evidence" value="ECO:0007669"/>
    <property type="project" value="TreeGrafter"/>
</dbReference>
<dbReference type="Proteomes" id="UP000321723">
    <property type="component" value="Unassembled WGS sequence"/>
</dbReference>
<keyword evidence="1" id="KW-0805">Transcription regulation</keyword>
<dbReference type="SMART" id="SM00354">
    <property type="entry name" value="HTH_LACI"/>
    <property type="match status" value="1"/>
</dbReference>
<dbReference type="Pfam" id="PF13377">
    <property type="entry name" value="Peripla_BP_3"/>
    <property type="match status" value="1"/>
</dbReference>
<dbReference type="Pfam" id="PF00356">
    <property type="entry name" value="LacI"/>
    <property type="match status" value="1"/>
</dbReference>
<sequence length="342" mass="35664">MAIVEPTPAATDGARRPPATIYDIARAVGVSPSTVSRALHKPGRVSARTEERIRASAQDLGYRINPMARALPTGRSGALALLLSDITNPVYFDLVRGAERVSAATGSSLFLAESQESAEAELDAARRLQVASDGLVLVASRLEDDTVRALAAEKPLVLVNRQVDGVPGLVPDVVPGIRSALDHLRDLGHRSLAYLSGPPTSWMSRTRWEILLDQAVERGMSIVEIGPGVPTMEGGEATLRRVLASGATAVLAFNDLMAIGLLQACREADVAVPGRLSLVGFDDIFGTALTTPAITTVRSPLGEIGAAAVRELLAAVDGAEVGAHEAPATELVVRSSTAPPAG</sequence>
<dbReference type="InterPro" id="IPR000843">
    <property type="entry name" value="HTH_LacI"/>
</dbReference>
<dbReference type="InterPro" id="IPR010982">
    <property type="entry name" value="Lambda_DNA-bd_dom_sf"/>
</dbReference>
<keyword evidence="2" id="KW-0238">DNA-binding</keyword>
<keyword evidence="6" id="KW-1185">Reference proteome</keyword>
<dbReference type="CDD" id="cd01392">
    <property type="entry name" value="HTH_LacI"/>
    <property type="match status" value="1"/>
</dbReference>
<dbReference type="RefSeq" id="WP_146839494.1">
    <property type="nucleotide sequence ID" value="NZ_BJVQ01000054.1"/>
</dbReference>
<dbReference type="PANTHER" id="PTHR30146:SF138">
    <property type="entry name" value="TRANSCRIPTIONAL REGULATORY PROTEIN"/>
    <property type="match status" value="1"/>
</dbReference>
<dbReference type="PANTHER" id="PTHR30146">
    <property type="entry name" value="LACI-RELATED TRANSCRIPTIONAL REPRESSOR"/>
    <property type="match status" value="1"/>
</dbReference>
<evidence type="ECO:0000256" key="1">
    <source>
        <dbReference type="ARBA" id="ARBA00023015"/>
    </source>
</evidence>
<evidence type="ECO:0000256" key="3">
    <source>
        <dbReference type="ARBA" id="ARBA00023163"/>
    </source>
</evidence>
<evidence type="ECO:0000313" key="5">
    <source>
        <dbReference type="EMBL" id="GEL47934.1"/>
    </source>
</evidence>
<dbReference type="SUPFAM" id="SSF53822">
    <property type="entry name" value="Periplasmic binding protein-like I"/>
    <property type="match status" value="1"/>
</dbReference>
<dbReference type="CDD" id="cd06267">
    <property type="entry name" value="PBP1_LacI_sugar_binding-like"/>
    <property type="match status" value="1"/>
</dbReference>
<dbReference type="Gene3D" id="1.10.260.40">
    <property type="entry name" value="lambda repressor-like DNA-binding domains"/>
    <property type="match status" value="1"/>
</dbReference>
<evidence type="ECO:0000259" key="4">
    <source>
        <dbReference type="PROSITE" id="PS50932"/>
    </source>
</evidence>
<dbReference type="PROSITE" id="PS00356">
    <property type="entry name" value="HTH_LACI_1"/>
    <property type="match status" value="1"/>
</dbReference>
<dbReference type="EMBL" id="BJVQ01000054">
    <property type="protein sequence ID" value="GEL47934.1"/>
    <property type="molecule type" value="Genomic_DNA"/>
</dbReference>
<dbReference type="Gene3D" id="3.40.50.2300">
    <property type="match status" value="2"/>
</dbReference>
<dbReference type="GO" id="GO:0003700">
    <property type="term" value="F:DNA-binding transcription factor activity"/>
    <property type="evidence" value="ECO:0007669"/>
    <property type="project" value="TreeGrafter"/>
</dbReference>
<evidence type="ECO:0000256" key="2">
    <source>
        <dbReference type="ARBA" id="ARBA00023125"/>
    </source>
</evidence>
<evidence type="ECO:0000313" key="6">
    <source>
        <dbReference type="Proteomes" id="UP000321723"/>
    </source>
</evidence>
<comment type="caution">
    <text evidence="5">The sequence shown here is derived from an EMBL/GenBank/DDBJ whole genome shotgun (WGS) entry which is preliminary data.</text>
</comment>
<dbReference type="PROSITE" id="PS50932">
    <property type="entry name" value="HTH_LACI_2"/>
    <property type="match status" value="1"/>
</dbReference>
<protein>
    <submittedName>
        <fullName evidence="5">LacI family transcriptional regulator</fullName>
    </submittedName>
</protein>
<gene>
    <name evidence="5" type="ORF">CHO01_30500</name>
</gene>